<dbReference type="PATRIC" id="fig|246787.4.peg.3906"/>
<evidence type="ECO:0000313" key="2">
    <source>
        <dbReference type="Proteomes" id="UP000061809"/>
    </source>
</evidence>
<dbReference type="GeneID" id="60368844"/>
<evidence type="ECO:0000313" key="1">
    <source>
        <dbReference type="EMBL" id="ALJ60996.1"/>
    </source>
</evidence>
<reference evidence="1 2" key="1">
    <citation type="journal article" date="2015" name="Science">
        <title>Genetic determinants of in vivo fitness and diet responsiveness in multiple human gut Bacteroides.</title>
        <authorList>
            <person name="Wu M."/>
            <person name="McNulty N.P."/>
            <person name="Rodionov D.A."/>
            <person name="Khoroshkin M.S."/>
            <person name="Griffin N.W."/>
            <person name="Cheng J."/>
            <person name="Latreille P."/>
            <person name="Kerstetter R.A."/>
            <person name="Terrapon N."/>
            <person name="Henrissat B."/>
            <person name="Osterman A.L."/>
            <person name="Gordon J.I."/>
        </authorList>
    </citation>
    <scope>NUCLEOTIDE SEQUENCE [LARGE SCALE GENOMIC DNA]</scope>
    <source>
        <strain evidence="1 2">WH2</strain>
    </source>
</reference>
<dbReference type="KEGG" id="bcel:BcellWH2_03774"/>
<protein>
    <submittedName>
        <fullName evidence="1">Uncharacterized protein</fullName>
    </submittedName>
</protein>
<accession>A0A0P0GS78</accession>
<dbReference type="EMBL" id="CP012801">
    <property type="protein sequence ID" value="ALJ60996.1"/>
    <property type="molecule type" value="Genomic_DNA"/>
</dbReference>
<dbReference type="RefSeq" id="WP_004327347.1">
    <property type="nucleotide sequence ID" value="NZ_CP012801.1"/>
</dbReference>
<gene>
    <name evidence="1" type="ORF">BcellWH2_03774</name>
</gene>
<name>A0A0P0GS78_9BACE</name>
<dbReference type="Proteomes" id="UP000061809">
    <property type="component" value="Chromosome"/>
</dbReference>
<sequence length="125" mass="14205">MENEEVLNQFGKMYIESVRDNSLHTLDNILNGGAKASSIKKLNEELKSLSLTTDTIKLIQRIATRMVDATLHNTLFLFEQELDGWQISNPDEEIDSIANISDGLSGELYSSNGWIKKYSRYEDCE</sequence>
<dbReference type="AlphaFoldDB" id="A0A0P0GS78"/>
<proteinExistence type="predicted"/>
<organism evidence="1 2">
    <name type="scientific">Bacteroides cellulosilyticus</name>
    <dbReference type="NCBI Taxonomy" id="246787"/>
    <lineage>
        <taxon>Bacteria</taxon>
        <taxon>Pseudomonadati</taxon>
        <taxon>Bacteroidota</taxon>
        <taxon>Bacteroidia</taxon>
        <taxon>Bacteroidales</taxon>
        <taxon>Bacteroidaceae</taxon>
        <taxon>Bacteroides</taxon>
    </lineage>
</organism>